<accession>A0A2Z5QWE8</accession>
<name>A0A2Z5QWE8_9MICC</name>
<protein>
    <submittedName>
        <fullName evidence="1">Uncharacterized protein</fullName>
    </submittedName>
</protein>
<evidence type="ECO:0000313" key="1">
    <source>
        <dbReference type="EMBL" id="BAV86747.1"/>
    </source>
</evidence>
<gene>
    <name evidence="1" type="ORF">RA11412_0448</name>
</gene>
<keyword evidence="2" id="KW-1185">Reference proteome</keyword>
<dbReference type="AlphaFoldDB" id="A0A2Z5QWE8"/>
<proteinExistence type="predicted"/>
<organism evidence="1 2">
    <name type="scientific">Rothia aeria</name>
    <dbReference type="NCBI Taxonomy" id="172042"/>
    <lineage>
        <taxon>Bacteria</taxon>
        <taxon>Bacillati</taxon>
        <taxon>Actinomycetota</taxon>
        <taxon>Actinomycetes</taxon>
        <taxon>Micrococcales</taxon>
        <taxon>Micrococcaceae</taxon>
        <taxon>Rothia</taxon>
    </lineage>
</organism>
<evidence type="ECO:0000313" key="2">
    <source>
        <dbReference type="Proteomes" id="UP000250241"/>
    </source>
</evidence>
<dbReference type="EMBL" id="AP017895">
    <property type="protein sequence ID" value="BAV86747.1"/>
    <property type="molecule type" value="Genomic_DNA"/>
</dbReference>
<reference evidence="1 2" key="1">
    <citation type="submission" date="2016-10" db="EMBL/GenBank/DDBJ databases">
        <title>Genome sequence of Rothia aeria strain JCM11412.</title>
        <authorList>
            <person name="Nambu T."/>
        </authorList>
    </citation>
    <scope>NUCLEOTIDE SEQUENCE [LARGE SCALE GENOMIC DNA]</scope>
    <source>
        <strain evidence="1 2">JCM 11412</strain>
    </source>
</reference>
<sequence length="37" mass="4702">MLYVPHWLPRTRCFITGRGNQFMYPHGVRLRPWWLEW</sequence>
<dbReference type="Proteomes" id="UP000250241">
    <property type="component" value="Chromosome"/>
</dbReference>
<dbReference type="KEGG" id="raj:RA11412_0448"/>